<keyword evidence="2" id="KW-1185">Reference proteome</keyword>
<dbReference type="Proteomes" id="UP000031623">
    <property type="component" value="Chromosome"/>
</dbReference>
<protein>
    <submittedName>
        <fullName evidence="1">Uncharacterized protein</fullName>
    </submittedName>
</protein>
<dbReference type="EMBL" id="AP014633">
    <property type="protein sequence ID" value="BAP57654.1"/>
    <property type="molecule type" value="Genomic_DNA"/>
</dbReference>
<sequence>MKMDRASSPDKTKCNPGLIAPDFATLHLDYIRLKQVLVFNLSKEGDFLYFWWVPVPTTWLFPI</sequence>
<name>A0A090AJK7_9GAMM</name>
<dbReference type="STRING" id="40754.THII_3357"/>
<dbReference type="KEGG" id="tig:THII_3357"/>
<proteinExistence type="predicted"/>
<dbReference type="HOGENOM" id="CLU_2884527_0_0_6"/>
<accession>A0A090AJK7</accession>
<reference evidence="1 2" key="1">
    <citation type="journal article" date="2014" name="ISME J.">
        <title>Ecophysiology of Thioploca ingrica as revealed by the complete genome sequence supplemented with proteomic evidence.</title>
        <authorList>
            <person name="Kojima H."/>
            <person name="Ogura Y."/>
            <person name="Yamamoto N."/>
            <person name="Togashi T."/>
            <person name="Mori H."/>
            <person name="Watanabe T."/>
            <person name="Nemoto F."/>
            <person name="Kurokawa K."/>
            <person name="Hayashi T."/>
            <person name="Fukui M."/>
        </authorList>
    </citation>
    <scope>NUCLEOTIDE SEQUENCE [LARGE SCALE GENOMIC DNA]</scope>
</reference>
<gene>
    <name evidence="1" type="ORF">THII_3357</name>
</gene>
<evidence type="ECO:0000313" key="2">
    <source>
        <dbReference type="Proteomes" id="UP000031623"/>
    </source>
</evidence>
<dbReference type="AlphaFoldDB" id="A0A090AJK7"/>
<evidence type="ECO:0000313" key="1">
    <source>
        <dbReference type="EMBL" id="BAP57654.1"/>
    </source>
</evidence>
<organism evidence="1 2">
    <name type="scientific">Thioploca ingrica</name>
    <dbReference type="NCBI Taxonomy" id="40754"/>
    <lineage>
        <taxon>Bacteria</taxon>
        <taxon>Pseudomonadati</taxon>
        <taxon>Pseudomonadota</taxon>
        <taxon>Gammaproteobacteria</taxon>
        <taxon>Thiotrichales</taxon>
        <taxon>Thiotrichaceae</taxon>
        <taxon>Thioploca</taxon>
    </lineage>
</organism>